<dbReference type="Gene3D" id="3.10.20.310">
    <property type="entry name" value="membrane protein fhac"/>
    <property type="match status" value="1"/>
</dbReference>
<dbReference type="Pfam" id="PF03865">
    <property type="entry name" value="ShlB"/>
    <property type="match status" value="1"/>
</dbReference>
<dbReference type="EMBL" id="UOGG01000207">
    <property type="protein sequence ID" value="VAX32513.1"/>
    <property type="molecule type" value="Genomic_DNA"/>
</dbReference>
<feature type="domain" description="Haemolysin activator HlyB C-terminal" evidence="4">
    <location>
        <begin position="210"/>
        <end position="513"/>
    </location>
</feature>
<keyword evidence="2" id="KW-0812">Transmembrane</keyword>
<evidence type="ECO:0008006" key="7">
    <source>
        <dbReference type="Google" id="ProtNLM"/>
    </source>
</evidence>
<evidence type="ECO:0000256" key="3">
    <source>
        <dbReference type="ARBA" id="ARBA00023237"/>
    </source>
</evidence>
<evidence type="ECO:0000256" key="2">
    <source>
        <dbReference type="ARBA" id="ARBA00022692"/>
    </source>
</evidence>
<organism evidence="6">
    <name type="scientific">hydrothermal vent metagenome</name>
    <dbReference type="NCBI Taxonomy" id="652676"/>
    <lineage>
        <taxon>unclassified sequences</taxon>
        <taxon>metagenomes</taxon>
        <taxon>ecological metagenomes</taxon>
    </lineage>
</organism>
<dbReference type="PANTHER" id="PTHR34597:SF6">
    <property type="entry name" value="BLR6126 PROTEIN"/>
    <property type="match status" value="1"/>
</dbReference>
<evidence type="ECO:0000259" key="5">
    <source>
        <dbReference type="Pfam" id="PF08479"/>
    </source>
</evidence>
<dbReference type="Gene3D" id="2.40.160.50">
    <property type="entry name" value="membrane protein fhac: a member of the omp85/tpsb transporter family"/>
    <property type="match status" value="1"/>
</dbReference>
<dbReference type="GO" id="GO:0098046">
    <property type="term" value="C:type V protein secretion system complex"/>
    <property type="evidence" value="ECO:0007669"/>
    <property type="project" value="TreeGrafter"/>
</dbReference>
<keyword evidence="1" id="KW-0472">Membrane</keyword>
<protein>
    <recommendedName>
        <fullName evidence="7">Hemolysin activation/secretion protein</fullName>
    </recommendedName>
</protein>
<reference evidence="6" key="1">
    <citation type="submission" date="2018-06" db="EMBL/GenBank/DDBJ databases">
        <authorList>
            <person name="Zhirakovskaya E."/>
        </authorList>
    </citation>
    <scope>NUCLEOTIDE SEQUENCE</scope>
</reference>
<dbReference type="GO" id="GO:0046819">
    <property type="term" value="P:protein secretion by the type V secretion system"/>
    <property type="evidence" value="ECO:0007669"/>
    <property type="project" value="TreeGrafter"/>
</dbReference>
<dbReference type="InterPro" id="IPR013686">
    <property type="entry name" value="Polypept-transport_assoc_ShlB"/>
</dbReference>
<name>A0A3B1D6R5_9ZZZZ</name>
<dbReference type="Pfam" id="PF08479">
    <property type="entry name" value="POTRA_2"/>
    <property type="match status" value="1"/>
</dbReference>
<accession>A0A3B1D6R5</accession>
<sequence>MFITNANAQITPKARDQVFQQAAPDRFIDSRENPILPQSTIIPVAPDTLLPLHPDELKKVKFKLTRLAIQGATVYRKKRFFHLYKNFLGKNISLHHIYLIADAITKKYRNAGYILTKAIVPPQEIKEGVVRLEIMEGFIDKVSVRGQLKGPKRLMNAYRKRLLRSRPLHAKDLERYLLLIGDLPGVVVKSVLTPSKSQPGATDLTLILDNKPVDAHAGVDNRGTKFNGPFQFFAGASENSLLGFYERIGIQGVVTSNPEELYYFNLFYESPISNEGTVFRLSGAFSQSQPGSSLEVFNVEGESQTYSFSLNHPFIRSRGENLRGQFGFTIRNSKTDILGSLDSEDRLRVLKLGMIYDYADRFQGINLISFNLSQGINILDATESGTQNLTRPQGKSDFTKISGKLQRLQQLAPMWMLLGSASWQYAFEKLLASEEFGAGGASFGRGYDPSEITGDQGMALGLELQRAFDVKMKFLRGLQAYAFLDYGTVWNRVQTSTRGKQQELASTGIGARFNLTKHLSGYLELAKPLNREVSSEGNKDPRVFFSLSATY</sequence>
<dbReference type="AlphaFoldDB" id="A0A3B1D6R5"/>
<dbReference type="PANTHER" id="PTHR34597">
    <property type="entry name" value="SLR1661 PROTEIN"/>
    <property type="match status" value="1"/>
</dbReference>
<keyword evidence="3" id="KW-0998">Cell outer membrane</keyword>
<dbReference type="InterPro" id="IPR005565">
    <property type="entry name" value="Hemolysn_activator_HlyB_C"/>
</dbReference>
<evidence type="ECO:0000256" key="1">
    <source>
        <dbReference type="ARBA" id="ARBA00022452"/>
    </source>
</evidence>
<dbReference type="GO" id="GO:0008320">
    <property type="term" value="F:protein transmembrane transporter activity"/>
    <property type="evidence" value="ECO:0007669"/>
    <property type="project" value="TreeGrafter"/>
</dbReference>
<feature type="domain" description="Polypeptide-transport-associated ShlB-type" evidence="5">
    <location>
        <begin position="62"/>
        <end position="137"/>
    </location>
</feature>
<proteinExistence type="predicted"/>
<evidence type="ECO:0000313" key="6">
    <source>
        <dbReference type="EMBL" id="VAX32513.1"/>
    </source>
</evidence>
<keyword evidence="1" id="KW-1134">Transmembrane beta strand</keyword>
<evidence type="ECO:0000259" key="4">
    <source>
        <dbReference type="Pfam" id="PF03865"/>
    </source>
</evidence>
<gene>
    <name evidence="6" type="ORF">MNBD_NITROSPINAE05-644</name>
</gene>
<dbReference type="InterPro" id="IPR051544">
    <property type="entry name" value="TPS_OM_transporter"/>
</dbReference>